<evidence type="ECO:0000313" key="4">
    <source>
        <dbReference type="EMBL" id="KTD30749.1"/>
    </source>
</evidence>
<evidence type="ECO:0000313" key="6">
    <source>
        <dbReference type="Proteomes" id="UP000054985"/>
    </source>
</evidence>
<reference evidence="4 6" key="1">
    <citation type="submission" date="2015-11" db="EMBL/GenBank/DDBJ databases">
        <title>Genomic analysis of 38 Legionella species identifies large and diverse effector repertoires.</title>
        <authorList>
            <person name="Burstein D."/>
            <person name="Amaro F."/>
            <person name="Zusman T."/>
            <person name="Lifshitz Z."/>
            <person name="Cohen O."/>
            <person name="Gilbert J.A."/>
            <person name="Pupko T."/>
            <person name="Shuman H.A."/>
            <person name="Segal G."/>
        </authorList>
    </citation>
    <scope>NUCLEOTIDE SEQUENCE [LARGE SCALE GENOMIC DNA]</scope>
    <source>
        <strain evidence="4 6">ATCC 43877</strain>
    </source>
</reference>
<keyword evidence="5" id="KW-0413">Isomerase</keyword>
<dbReference type="OrthoDB" id="9801052at2"/>
<dbReference type="Gene3D" id="3.90.1150.10">
    <property type="entry name" value="Aspartate Aminotransferase, domain 1"/>
    <property type="match status" value="1"/>
</dbReference>
<dbReference type="EMBL" id="LNYN01000042">
    <property type="protein sequence ID" value="KTD30749.1"/>
    <property type="molecule type" value="Genomic_DNA"/>
</dbReference>
<dbReference type="InterPro" id="IPR015422">
    <property type="entry name" value="PyrdxlP-dep_Trfase_small"/>
</dbReference>
<dbReference type="EMBL" id="UGOG01000001">
    <property type="protein sequence ID" value="STX63427.1"/>
    <property type="molecule type" value="Genomic_DNA"/>
</dbReference>
<evidence type="ECO:0000256" key="3">
    <source>
        <dbReference type="RuleBase" id="RU003560"/>
    </source>
</evidence>
<dbReference type="PROSITE" id="PS00600">
    <property type="entry name" value="AA_TRANSFER_CLASS_3"/>
    <property type="match status" value="1"/>
</dbReference>
<dbReference type="SUPFAM" id="SSF53383">
    <property type="entry name" value="PLP-dependent transferases"/>
    <property type="match status" value="1"/>
</dbReference>
<keyword evidence="5" id="KW-0808">Transferase</keyword>
<name>A0A378JZF7_9GAMM</name>
<organism evidence="5 7">
    <name type="scientific">Legionella moravica</name>
    <dbReference type="NCBI Taxonomy" id="39962"/>
    <lineage>
        <taxon>Bacteria</taxon>
        <taxon>Pseudomonadati</taxon>
        <taxon>Pseudomonadota</taxon>
        <taxon>Gammaproteobacteria</taxon>
        <taxon>Legionellales</taxon>
        <taxon>Legionellaceae</taxon>
        <taxon>Legionella</taxon>
    </lineage>
</organism>
<dbReference type="InterPro" id="IPR015421">
    <property type="entry name" value="PyrdxlP-dep_Trfase_major"/>
</dbReference>
<dbReference type="PANTHER" id="PTHR43713:SF3">
    <property type="entry name" value="GLUTAMATE-1-SEMIALDEHYDE 2,1-AMINOMUTASE 1, CHLOROPLASTIC-RELATED"/>
    <property type="match status" value="1"/>
</dbReference>
<comment type="cofactor">
    <cofactor evidence="1">
        <name>pyridoxal 5'-phosphate</name>
        <dbReference type="ChEBI" id="CHEBI:597326"/>
    </cofactor>
</comment>
<evidence type="ECO:0000313" key="7">
    <source>
        <dbReference type="Proteomes" id="UP000254040"/>
    </source>
</evidence>
<gene>
    <name evidence="5" type="primary">hemL_2</name>
    <name evidence="4" type="ORF">Lmor_2856</name>
    <name evidence="5" type="ORF">NCTC12239_02372</name>
</gene>
<dbReference type="InterPro" id="IPR005814">
    <property type="entry name" value="Aminotrans_3"/>
</dbReference>
<dbReference type="GO" id="GO:0042286">
    <property type="term" value="F:glutamate-1-semialdehyde 2,1-aminomutase activity"/>
    <property type="evidence" value="ECO:0007669"/>
    <property type="project" value="UniProtKB-EC"/>
</dbReference>
<proteinExistence type="inferred from homology"/>
<dbReference type="PANTHER" id="PTHR43713">
    <property type="entry name" value="GLUTAMATE-1-SEMIALDEHYDE 2,1-AMINOMUTASE"/>
    <property type="match status" value="1"/>
</dbReference>
<evidence type="ECO:0000256" key="1">
    <source>
        <dbReference type="ARBA" id="ARBA00001933"/>
    </source>
</evidence>
<dbReference type="STRING" id="39962.Lmor_2856"/>
<dbReference type="EC" id="5.4.3.8" evidence="5"/>
<dbReference type="Pfam" id="PF00202">
    <property type="entry name" value="Aminotran_3"/>
    <property type="match status" value="1"/>
</dbReference>
<dbReference type="GO" id="GO:0008483">
    <property type="term" value="F:transaminase activity"/>
    <property type="evidence" value="ECO:0007669"/>
    <property type="project" value="UniProtKB-KW"/>
</dbReference>
<dbReference type="InterPro" id="IPR049704">
    <property type="entry name" value="Aminotrans_3_PPA_site"/>
</dbReference>
<comment type="similarity">
    <text evidence="3">Belongs to the class-III pyridoxal-phosphate-dependent aminotransferase family.</text>
</comment>
<keyword evidence="5" id="KW-0032">Aminotransferase</keyword>
<dbReference type="AlphaFoldDB" id="A0A378JZF7"/>
<evidence type="ECO:0000256" key="2">
    <source>
        <dbReference type="ARBA" id="ARBA00022898"/>
    </source>
</evidence>
<accession>A0A378JZF7</accession>
<dbReference type="Gene3D" id="3.40.640.10">
    <property type="entry name" value="Type I PLP-dependent aspartate aminotransferase-like (Major domain)"/>
    <property type="match status" value="1"/>
</dbReference>
<evidence type="ECO:0000313" key="5">
    <source>
        <dbReference type="EMBL" id="STX63427.1"/>
    </source>
</evidence>
<keyword evidence="2 3" id="KW-0663">Pyridoxal phosphate</keyword>
<dbReference type="NCBIfam" id="NF004856">
    <property type="entry name" value="PRK06209.1"/>
    <property type="match status" value="1"/>
</dbReference>
<dbReference type="Proteomes" id="UP000054985">
    <property type="component" value="Unassembled WGS sequence"/>
</dbReference>
<dbReference type="Proteomes" id="UP000254040">
    <property type="component" value="Unassembled WGS sequence"/>
</dbReference>
<protein>
    <submittedName>
        <fullName evidence="4 5">Aminotransferase class-III</fullName>
        <ecNumber evidence="5">5.4.3.8</ecNumber>
    </submittedName>
</protein>
<dbReference type="InterPro" id="IPR015424">
    <property type="entry name" value="PyrdxlP-dep_Trfase"/>
</dbReference>
<dbReference type="RefSeq" id="WP_028385077.1">
    <property type="nucleotide sequence ID" value="NZ_CAAAJG010000008.1"/>
</dbReference>
<keyword evidence="6" id="KW-1185">Reference proteome</keyword>
<sequence>MNFNKSMELAAIAKRNIPAGAHTYSKGADQFPQLSPKFIVRGKGCQVWDIDGNQFTDWGMGLRSVILGHAHPDVINAVKEELENGTNFILPSPIENQLAEKLIELIPCAEMVKLAKNGSDVTTAAVKLARAYTGKNIVVRCVDHPFFSVDDWFIGDTPCDAGIPDATKALTKNFRYNDIESFENVLDQYPNDIACVIMEIATMQQPKPGFLQKIRQLTEEKGIVLIFDEIISGFRFHPKGAQHLYGVTPDLATFGKSIANGFSVSALVGKRHIMELGGLDHNKPRVFLLSTTNGGETHSIAAALKSIELMENGNVSKHIWGLGEVLVSQFNSLSKEFGLENNVYMDGIACSPYQVFKNNDGQIDLSLRSLFLQETIKQGILAPYFAISASHDSTHIDQYLQGARIAMKTMNQAISENSTEGLLTGSPVKPVFRKYN</sequence>
<reference evidence="5 7" key="2">
    <citation type="submission" date="2018-06" db="EMBL/GenBank/DDBJ databases">
        <authorList>
            <consortium name="Pathogen Informatics"/>
            <person name="Doyle S."/>
        </authorList>
    </citation>
    <scope>NUCLEOTIDE SEQUENCE [LARGE SCALE GENOMIC DNA]</scope>
    <source>
        <strain evidence="5 7">NCTC12239</strain>
    </source>
</reference>
<dbReference type="GO" id="GO:0030170">
    <property type="term" value="F:pyridoxal phosphate binding"/>
    <property type="evidence" value="ECO:0007669"/>
    <property type="project" value="InterPro"/>
</dbReference>